<sequence length="108" mass="12842">MGKMVSTKISDKELDEALMEKQEKKPTDEKQRWVNRILRSARQYHKICPYYDKRTKMCFLLMGTKCERDGKFDVCPVFKSFLEKKYDEYKSKNMPLPLDFADVVASPF</sequence>
<dbReference type="AlphaFoldDB" id="B8D5K7"/>
<accession>B8D5K7</accession>
<dbReference type="eggNOG" id="arCOG04266">
    <property type="taxonomic scope" value="Archaea"/>
</dbReference>
<reference evidence="1 2" key="1">
    <citation type="journal article" date="2009" name="J. Bacteriol.">
        <title>Complete genome sequence of the anaerobic, protein-degrading hyperthermophilic crenarchaeon Desulfurococcus kamchatkensis.</title>
        <authorList>
            <person name="Ravin N.V."/>
            <person name="Mardanov A.V."/>
            <person name="Beletsky A.V."/>
            <person name="Kublanov I.V."/>
            <person name="Kolganova T.V."/>
            <person name="Lebedinsky A.V."/>
            <person name="Chernyh N.A."/>
            <person name="Bonch-Osmolovskaya E.A."/>
            <person name="Skryabin K.G."/>
        </authorList>
    </citation>
    <scope>NUCLEOTIDE SEQUENCE [LARGE SCALE GENOMIC DNA]</scope>
    <source>
        <strain evidence="2">DSM 18924 / JCM 16383 / VKM B-2413 / 1221n</strain>
    </source>
</reference>
<protein>
    <submittedName>
        <fullName evidence="1">Uncharacterized protein</fullName>
    </submittedName>
</protein>
<dbReference type="KEGG" id="dka:DKAM_1062"/>
<dbReference type="HOGENOM" id="CLU_162442_0_0_2"/>
<dbReference type="EMBL" id="CP001140">
    <property type="protein sequence ID" value="ACL11388.1"/>
    <property type="molecule type" value="Genomic_DNA"/>
</dbReference>
<evidence type="ECO:0000313" key="2">
    <source>
        <dbReference type="Proteomes" id="UP000006903"/>
    </source>
</evidence>
<gene>
    <name evidence="1" type="ordered locus">DKAM_1062</name>
</gene>
<dbReference type="Proteomes" id="UP000006903">
    <property type="component" value="Chromosome"/>
</dbReference>
<dbReference type="STRING" id="490899.DKAM_1062"/>
<proteinExistence type="predicted"/>
<organism evidence="1 2">
    <name type="scientific">Desulfurococcus amylolyticus (strain DSM 18924 / JCM 16383 / VKM B-2413 / 1221n)</name>
    <name type="common">Desulfurococcus kamchatkensis</name>
    <dbReference type="NCBI Taxonomy" id="490899"/>
    <lineage>
        <taxon>Archaea</taxon>
        <taxon>Thermoproteota</taxon>
        <taxon>Thermoprotei</taxon>
        <taxon>Desulfurococcales</taxon>
        <taxon>Desulfurococcaceae</taxon>
        <taxon>Desulfurococcus</taxon>
    </lineage>
</organism>
<evidence type="ECO:0000313" key="1">
    <source>
        <dbReference type="EMBL" id="ACL11388.1"/>
    </source>
</evidence>
<name>B8D5K7_DESA1</name>